<name>A0ABU9K5N5_9BACI</name>
<evidence type="ECO:0008006" key="3">
    <source>
        <dbReference type="Google" id="ProtNLM"/>
    </source>
</evidence>
<sequence length="89" mass="10703">MENKSIYVVTQGDYEERGNVLVTTNLDKAIKKYLEDKSLEIEIWISGNLIHEYGVFKFEGHKYYDDIYFDIKFIEQNGHDKYMYKRTGY</sequence>
<dbReference type="EMBL" id="JBBYAK010000002">
    <property type="protein sequence ID" value="MEL3959340.1"/>
    <property type="molecule type" value="Genomic_DNA"/>
</dbReference>
<dbReference type="Proteomes" id="UP001459714">
    <property type="component" value="Unassembled WGS sequence"/>
</dbReference>
<protein>
    <recommendedName>
        <fullName evidence="3">Phage protein</fullName>
    </recommendedName>
</protein>
<dbReference type="RefSeq" id="WP_342020978.1">
    <property type="nucleotide sequence ID" value="NZ_JBBYAK010000002.1"/>
</dbReference>
<proteinExistence type="predicted"/>
<comment type="caution">
    <text evidence="1">The sequence shown here is derived from an EMBL/GenBank/DDBJ whole genome shotgun (WGS) entry which is preliminary data.</text>
</comment>
<reference evidence="1 2" key="1">
    <citation type="submission" date="2024-03" db="EMBL/GenBank/DDBJ databases">
        <title>Bacilli Hybrid Assemblies.</title>
        <authorList>
            <person name="Kovac J."/>
        </authorList>
    </citation>
    <scope>NUCLEOTIDE SEQUENCE [LARGE SCALE GENOMIC DNA]</scope>
    <source>
        <strain evidence="1 2">FSL M8-0022</strain>
    </source>
</reference>
<evidence type="ECO:0000313" key="1">
    <source>
        <dbReference type="EMBL" id="MEL3959340.1"/>
    </source>
</evidence>
<gene>
    <name evidence="1" type="ORF">NST17_19490</name>
</gene>
<keyword evidence="2" id="KW-1185">Reference proteome</keyword>
<accession>A0ABU9K5N5</accession>
<organism evidence="1 2">
    <name type="scientific">Caldifermentibacillus hisashii</name>
    <dbReference type="NCBI Taxonomy" id="996558"/>
    <lineage>
        <taxon>Bacteria</taxon>
        <taxon>Bacillati</taxon>
        <taxon>Bacillota</taxon>
        <taxon>Bacilli</taxon>
        <taxon>Bacillales</taxon>
        <taxon>Bacillaceae</taxon>
        <taxon>Caldifermentibacillus</taxon>
    </lineage>
</organism>
<evidence type="ECO:0000313" key="2">
    <source>
        <dbReference type="Proteomes" id="UP001459714"/>
    </source>
</evidence>